<evidence type="ECO:0000313" key="6">
    <source>
        <dbReference type="Proteomes" id="UP000217349"/>
    </source>
</evidence>
<dbReference type="RefSeq" id="WP_096046121.1">
    <property type="nucleotide sequence ID" value="NZ_CP023275.1"/>
</dbReference>
<dbReference type="SMART" id="SM00863">
    <property type="entry name" value="tRNA_SAD"/>
    <property type="match status" value="1"/>
</dbReference>
<evidence type="ECO:0000256" key="3">
    <source>
        <dbReference type="ARBA" id="ARBA00022833"/>
    </source>
</evidence>
<dbReference type="Pfam" id="PF01411">
    <property type="entry name" value="tRNA-synt_2c"/>
    <property type="match status" value="1"/>
</dbReference>
<dbReference type="Gene3D" id="2.40.30.130">
    <property type="match status" value="1"/>
</dbReference>
<sequence length="213" mass="24271">MLDKLFWDDPYASEIQAKIASVEGDGIYLDQTIFYAFSGGQESDFGTIGGVEVLEATKEGTNIRYTLASEHDLHVGQEVAVKIDWQRRYSLMQHHFAAELILELLYQELGSVEKIGAHIAQDKARIDFFWQENISNLFPLLLHKATELINKNLPIKSDYSDLANQRRYWEIDGFAQVPCGGTHLKHTGEVGRLCLKRKNIGKGKERIEIYVNQ</sequence>
<dbReference type="GO" id="GO:0046872">
    <property type="term" value="F:metal ion binding"/>
    <property type="evidence" value="ECO:0007669"/>
    <property type="project" value="UniProtKB-KW"/>
</dbReference>
<feature type="domain" description="Threonyl/alanyl tRNA synthetase SAD" evidence="4">
    <location>
        <begin position="166"/>
        <end position="208"/>
    </location>
</feature>
<reference evidence="6" key="1">
    <citation type="submission" date="2017-09" db="EMBL/GenBank/DDBJ databases">
        <title>The complete genome of Sulfurospirillum sp. JPD-1.</title>
        <authorList>
            <person name="Goris T."/>
        </authorList>
    </citation>
    <scope>NUCLEOTIDE SEQUENCE [LARGE SCALE GENOMIC DNA]</scope>
    <source>
        <strain evidence="6">JPD-1</strain>
    </source>
</reference>
<dbReference type="EC" id="6.1.1.7" evidence="5"/>
<dbReference type="KEGG" id="sulj:SJPD1_0871"/>
<dbReference type="Pfam" id="PF07973">
    <property type="entry name" value="tRNA_SAD"/>
    <property type="match status" value="1"/>
</dbReference>
<proteinExistence type="predicted"/>
<dbReference type="InterPro" id="IPR018164">
    <property type="entry name" value="Ala-tRNA-synth_IIc_N"/>
</dbReference>
<dbReference type="GO" id="GO:0002161">
    <property type="term" value="F:aminoacyl-tRNA deacylase activity"/>
    <property type="evidence" value="ECO:0007669"/>
    <property type="project" value="UniProtKB-ARBA"/>
</dbReference>
<dbReference type="PANTHER" id="PTHR43462">
    <property type="entry name" value="ALANYL-TRNA EDITING PROTEIN"/>
    <property type="match status" value="1"/>
</dbReference>
<dbReference type="PANTHER" id="PTHR43462:SF1">
    <property type="entry name" value="ALANYL-TRNA EDITING PROTEIN AARSD1"/>
    <property type="match status" value="1"/>
</dbReference>
<dbReference type="OrthoDB" id="9812949at2"/>
<evidence type="ECO:0000256" key="1">
    <source>
        <dbReference type="ARBA" id="ARBA00001947"/>
    </source>
</evidence>
<gene>
    <name evidence="5" type="ORF">SJPD1_0871</name>
</gene>
<accession>A0A290HQT1</accession>
<dbReference type="GO" id="GO:0006419">
    <property type="term" value="P:alanyl-tRNA aminoacylation"/>
    <property type="evidence" value="ECO:0007669"/>
    <property type="project" value="InterPro"/>
</dbReference>
<dbReference type="InterPro" id="IPR051335">
    <property type="entry name" value="Alanyl-tRNA_Editing_Enzymes"/>
</dbReference>
<evidence type="ECO:0000256" key="2">
    <source>
        <dbReference type="ARBA" id="ARBA00022723"/>
    </source>
</evidence>
<dbReference type="InterPro" id="IPR009000">
    <property type="entry name" value="Transl_B-barrel_sf"/>
</dbReference>
<keyword evidence="5" id="KW-0436">Ligase</keyword>
<keyword evidence="3" id="KW-0862">Zinc</keyword>
<dbReference type="EMBL" id="CP023275">
    <property type="protein sequence ID" value="ATB68984.1"/>
    <property type="molecule type" value="Genomic_DNA"/>
</dbReference>
<dbReference type="SUPFAM" id="SSF50447">
    <property type="entry name" value="Translation proteins"/>
    <property type="match status" value="1"/>
</dbReference>
<protein>
    <submittedName>
        <fullName evidence="5">Alanyl-tRNA editing protein AlaX-M</fullName>
        <ecNumber evidence="5">6.1.1.7</ecNumber>
    </submittedName>
</protein>
<dbReference type="GO" id="GO:0005524">
    <property type="term" value="F:ATP binding"/>
    <property type="evidence" value="ECO:0007669"/>
    <property type="project" value="InterPro"/>
</dbReference>
<evidence type="ECO:0000259" key="4">
    <source>
        <dbReference type="SMART" id="SM00863"/>
    </source>
</evidence>
<dbReference type="Gene3D" id="3.30.980.10">
    <property type="entry name" value="Threonyl-trna Synthetase, Chain A, domain 2"/>
    <property type="match status" value="1"/>
</dbReference>
<organism evidence="5 6">
    <name type="scientific">Sulfurospirillum diekertiae</name>
    <dbReference type="NCBI Taxonomy" id="1854492"/>
    <lineage>
        <taxon>Bacteria</taxon>
        <taxon>Pseudomonadati</taxon>
        <taxon>Campylobacterota</taxon>
        <taxon>Epsilonproteobacteria</taxon>
        <taxon>Campylobacterales</taxon>
        <taxon>Sulfurospirillaceae</taxon>
        <taxon>Sulfurospirillum</taxon>
    </lineage>
</organism>
<evidence type="ECO:0000313" key="5">
    <source>
        <dbReference type="EMBL" id="ATB68984.1"/>
    </source>
</evidence>
<dbReference type="Proteomes" id="UP000217349">
    <property type="component" value="Chromosome"/>
</dbReference>
<dbReference type="InterPro" id="IPR018163">
    <property type="entry name" value="Thr/Ala-tRNA-synth_IIc_edit"/>
</dbReference>
<dbReference type="SUPFAM" id="SSF55186">
    <property type="entry name" value="ThrRS/AlaRS common domain"/>
    <property type="match status" value="1"/>
</dbReference>
<dbReference type="GO" id="GO:0004813">
    <property type="term" value="F:alanine-tRNA ligase activity"/>
    <property type="evidence" value="ECO:0007669"/>
    <property type="project" value="UniProtKB-EC"/>
</dbReference>
<dbReference type="AlphaFoldDB" id="A0A290HQT1"/>
<name>A0A290HQT1_9BACT</name>
<comment type="cofactor">
    <cofactor evidence="1">
        <name>Zn(2+)</name>
        <dbReference type="ChEBI" id="CHEBI:29105"/>
    </cofactor>
</comment>
<dbReference type="InterPro" id="IPR012947">
    <property type="entry name" value="tRNA_SAD"/>
</dbReference>
<keyword evidence="2" id="KW-0479">Metal-binding</keyword>